<dbReference type="PANTHER" id="PTHR43394">
    <property type="entry name" value="ATP-DEPENDENT PERMEASE MDL1, MITOCHONDRIAL"/>
    <property type="match status" value="1"/>
</dbReference>
<evidence type="ECO:0000259" key="10">
    <source>
        <dbReference type="PROSITE" id="PS50893"/>
    </source>
</evidence>
<keyword evidence="5 9" id="KW-1133">Transmembrane helix</keyword>
<dbReference type="Pfam" id="PF00664">
    <property type="entry name" value="ABC_membrane"/>
    <property type="match status" value="1"/>
</dbReference>
<dbReference type="CDD" id="cd18547">
    <property type="entry name" value="ABC_6TM_Tm288_like"/>
    <property type="match status" value="1"/>
</dbReference>
<protein>
    <submittedName>
        <fullName evidence="12">ABC transporter ATP-binding protein</fullName>
    </submittedName>
</protein>
<evidence type="ECO:0000256" key="6">
    <source>
        <dbReference type="ARBA" id="ARBA00023136"/>
    </source>
</evidence>
<feature type="coiled-coil region" evidence="7">
    <location>
        <begin position="88"/>
        <end position="118"/>
    </location>
</feature>
<name>A0ABW8TIW2_9CLOT</name>
<evidence type="ECO:0000256" key="9">
    <source>
        <dbReference type="SAM" id="Phobius"/>
    </source>
</evidence>
<gene>
    <name evidence="12" type="ORF">ACJDT4_17500</name>
</gene>
<feature type="transmembrane region" description="Helical" evidence="9">
    <location>
        <begin position="366"/>
        <end position="387"/>
    </location>
</feature>
<keyword evidence="6 9" id="KW-0472">Membrane</keyword>
<comment type="caution">
    <text evidence="12">The sequence shown here is derived from an EMBL/GenBank/DDBJ whole genome shotgun (WGS) entry which is preliminary data.</text>
</comment>
<dbReference type="PANTHER" id="PTHR43394:SF1">
    <property type="entry name" value="ATP-BINDING CASSETTE SUB-FAMILY B MEMBER 10, MITOCHONDRIAL"/>
    <property type="match status" value="1"/>
</dbReference>
<feature type="domain" description="ABC transporter" evidence="10">
    <location>
        <begin position="449"/>
        <end position="683"/>
    </location>
</feature>
<dbReference type="InterPro" id="IPR027417">
    <property type="entry name" value="P-loop_NTPase"/>
</dbReference>
<sequence>MSENRKTPPMKHHRGPGGGPPMGRPAEKAKDFKGTLRKLMKYLAPYKVRFIVVVITAILSVMFSVVSPKIMGKATTKLADGLIGKMATQKLDTQKDKIAKQAKEIEAQKNKLDAAIKMNPAMAKSPQIVQGQAKLIAAEKAINNGEAKINQAITKVVNKYGRKIDFDYIGRIILILIGLYVVSSAFNFIQSFVMASVAQKTVYTMRRDVEDKLNRLPLKYFDSKTNGEILSRVTNDLDTVATTLQQSLTQLISSIVQIIGAIVMMLTISGWLTLICVLTLPVSVFITMFIAKKSQKFFAAQQKELGMINGHVEEMFTGHKIVKAFGKEKDSIEEFNKINNRLYASGWKAQFMSGIIFPLMNFVNNLGYVAVCVAGGILVSNGAIAIGDVQAFFQYNRLFTMPIVQTANIANIIQSTMAAAERVFELLEETEEEPDKEDSEVLEAAKGEVKFENVHFGYKENELLMENLNIHVKPGQTIAIVGPTGAGKTTIVNLLMRFYEINDGRITVDGIDTREFKRNDLRKMFGMVLQDTWLFNGTIRDNIAYGREGATEEEIIKASKAAHADHFIRTLPEGYNTILNEEASNISQGQKQLLTIARAILADPQILILDEATSSVDTRTELAIQKAMNNLMKGRTSFVIAHRLSTIRDADLILVMNHGTIIEQGNHNELLEKKGFYADLYNSQFTGAAIEETA</sequence>
<evidence type="ECO:0000256" key="7">
    <source>
        <dbReference type="SAM" id="Coils"/>
    </source>
</evidence>
<dbReference type="SUPFAM" id="SSF52540">
    <property type="entry name" value="P-loop containing nucleoside triphosphate hydrolases"/>
    <property type="match status" value="1"/>
</dbReference>
<feature type="domain" description="ABC transmembrane type-1" evidence="11">
    <location>
        <begin position="51"/>
        <end position="415"/>
    </location>
</feature>
<dbReference type="RefSeq" id="WP_406788858.1">
    <property type="nucleotide sequence ID" value="NZ_JBJIAA010000015.1"/>
</dbReference>
<keyword evidence="2 9" id="KW-0812">Transmembrane</keyword>
<dbReference type="CDD" id="cd03254">
    <property type="entry name" value="ABCC_Glucan_exporter_like"/>
    <property type="match status" value="1"/>
</dbReference>
<feature type="transmembrane region" description="Helical" evidence="9">
    <location>
        <begin position="258"/>
        <end position="291"/>
    </location>
</feature>
<dbReference type="InterPro" id="IPR036640">
    <property type="entry name" value="ABC1_TM_sf"/>
</dbReference>
<comment type="subcellular location">
    <subcellularLocation>
        <location evidence="1">Cell membrane</location>
        <topology evidence="1">Multi-pass membrane protein</topology>
    </subcellularLocation>
</comment>
<dbReference type="Proteomes" id="UP001623592">
    <property type="component" value="Unassembled WGS sequence"/>
</dbReference>
<dbReference type="Gene3D" id="1.20.1560.10">
    <property type="entry name" value="ABC transporter type 1, transmembrane domain"/>
    <property type="match status" value="1"/>
</dbReference>
<evidence type="ECO:0000256" key="8">
    <source>
        <dbReference type="SAM" id="MobiDB-lite"/>
    </source>
</evidence>
<dbReference type="PROSITE" id="PS50929">
    <property type="entry name" value="ABC_TM1F"/>
    <property type="match status" value="1"/>
</dbReference>
<accession>A0ABW8TIW2</accession>
<organism evidence="12 13">
    <name type="scientific">Clostridium neuense</name>
    <dbReference type="NCBI Taxonomy" id="1728934"/>
    <lineage>
        <taxon>Bacteria</taxon>
        <taxon>Bacillati</taxon>
        <taxon>Bacillota</taxon>
        <taxon>Clostridia</taxon>
        <taxon>Eubacteriales</taxon>
        <taxon>Clostridiaceae</taxon>
        <taxon>Clostridium</taxon>
    </lineage>
</organism>
<dbReference type="Gene3D" id="3.40.50.300">
    <property type="entry name" value="P-loop containing nucleotide triphosphate hydrolases"/>
    <property type="match status" value="1"/>
</dbReference>
<feature type="transmembrane region" description="Helical" evidence="9">
    <location>
        <begin position="48"/>
        <end position="67"/>
    </location>
</feature>
<feature type="transmembrane region" description="Helical" evidence="9">
    <location>
        <begin position="168"/>
        <end position="189"/>
    </location>
</feature>
<evidence type="ECO:0000256" key="5">
    <source>
        <dbReference type="ARBA" id="ARBA00022989"/>
    </source>
</evidence>
<dbReference type="GO" id="GO:0005524">
    <property type="term" value="F:ATP binding"/>
    <property type="evidence" value="ECO:0007669"/>
    <property type="project" value="UniProtKB-KW"/>
</dbReference>
<reference evidence="12 13" key="1">
    <citation type="submission" date="2024-11" db="EMBL/GenBank/DDBJ databases">
        <authorList>
            <person name="Heng Y.C."/>
            <person name="Lim A.C.H."/>
            <person name="Lee J.K.Y."/>
            <person name="Kittelmann S."/>
        </authorList>
    </citation>
    <scope>NUCLEOTIDE SEQUENCE [LARGE SCALE GENOMIC DNA]</scope>
    <source>
        <strain evidence="12 13">WILCCON 0114</strain>
    </source>
</reference>
<evidence type="ECO:0000256" key="4">
    <source>
        <dbReference type="ARBA" id="ARBA00022840"/>
    </source>
</evidence>
<evidence type="ECO:0000256" key="2">
    <source>
        <dbReference type="ARBA" id="ARBA00022692"/>
    </source>
</evidence>
<keyword evidence="4 12" id="KW-0067">ATP-binding</keyword>
<keyword evidence="13" id="KW-1185">Reference proteome</keyword>
<keyword evidence="3" id="KW-0547">Nucleotide-binding</keyword>
<dbReference type="SUPFAM" id="SSF90123">
    <property type="entry name" value="ABC transporter transmembrane region"/>
    <property type="match status" value="1"/>
</dbReference>
<evidence type="ECO:0000256" key="1">
    <source>
        <dbReference type="ARBA" id="ARBA00004651"/>
    </source>
</evidence>
<proteinExistence type="predicted"/>
<evidence type="ECO:0000313" key="12">
    <source>
        <dbReference type="EMBL" id="MFL0252211.1"/>
    </source>
</evidence>
<evidence type="ECO:0000313" key="13">
    <source>
        <dbReference type="Proteomes" id="UP001623592"/>
    </source>
</evidence>
<dbReference type="InterPro" id="IPR017871">
    <property type="entry name" value="ABC_transporter-like_CS"/>
</dbReference>
<feature type="region of interest" description="Disordered" evidence="8">
    <location>
        <begin position="1"/>
        <end position="28"/>
    </location>
</feature>
<dbReference type="InterPro" id="IPR003439">
    <property type="entry name" value="ABC_transporter-like_ATP-bd"/>
</dbReference>
<dbReference type="InterPro" id="IPR011527">
    <property type="entry name" value="ABC1_TM_dom"/>
</dbReference>
<dbReference type="SMART" id="SM00382">
    <property type="entry name" value="AAA"/>
    <property type="match status" value="1"/>
</dbReference>
<keyword evidence="7" id="KW-0175">Coiled coil</keyword>
<evidence type="ECO:0000256" key="3">
    <source>
        <dbReference type="ARBA" id="ARBA00022741"/>
    </source>
</evidence>
<dbReference type="InterPro" id="IPR003593">
    <property type="entry name" value="AAA+_ATPase"/>
</dbReference>
<dbReference type="Pfam" id="PF00005">
    <property type="entry name" value="ABC_tran"/>
    <property type="match status" value="1"/>
</dbReference>
<dbReference type="PROSITE" id="PS00211">
    <property type="entry name" value="ABC_TRANSPORTER_1"/>
    <property type="match status" value="1"/>
</dbReference>
<dbReference type="EMBL" id="JBJIAA010000015">
    <property type="protein sequence ID" value="MFL0252211.1"/>
    <property type="molecule type" value="Genomic_DNA"/>
</dbReference>
<evidence type="ECO:0000259" key="11">
    <source>
        <dbReference type="PROSITE" id="PS50929"/>
    </source>
</evidence>
<dbReference type="PROSITE" id="PS50893">
    <property type="entry name" value="ABC_TRANSPORTER_2"/>
    <property type="match status" value="1"/>
</dbReference>
<dbReference type="InterPro" id="IPR039421">
    <property type="entry name" value="Type_1_exporter"/>
</dbReference>